<reference evidence="2 3" key="1">
    <citation type="journal article" date="2002" name="Proc. Natl. Acad. Sci. U.S.A.">
        <title>Extensive mosaic structure revealed by the complete genome sequence of uropathogenic Escherichia coli.</title>
        <authorList>
            <person name="Welch R.A."/>
            <person name="Burland V."/>
            <person name="Plunkett G.III."/>
            <person name="Redford P."/>
            <person name="Roesch P."/>
            <person name="Rasko D."/>
            <person name="Buckles E.L."/>
            <person name="Liou S.R."/>
            <person name="Boutin A."/>
            <person name="Hackett J."/>
            <person name="Stroud D."/>
            <person name="Mayhew G.F."/>
            <person name="Rose D.J."/>
            <person name="Zhou S."/>
            <person name="Schwartz D.C."/>
            <person name="Perna N.T."/>
            <person name="Mobley H.L."/>
            <person name="Donnenberg M.S."/>
            <person name="Blattner F.R."/>
        </authorList>
    </citation>
    <scope>NUCLEOTIDE SEQUENCE [LARGE SCALE GENOMIC DNA]</scope>
    <source>
        <strain evidence="3">CFT073 / ATCC 700928 / UPEC</strain>
    </source>
</reference>
<dbReference type="STRING" id="199310.c1463"/>
<accession>A0A0H2V8P0</accession>
<feature type="region of interest" description="Disordered" evidence="1">
    <location>
        <begin position="1"/>
        <end position="39"/>
    </location>
</feature>
<sequence>MQYENTPPALQRYSHKGYTAPPPAFSPLSRTTPQAHTAGHAPESLILSVSLDLLRKFVNGKETAKISHHAAHLTPAHALAASVLTDIRGGVVELIRHRRTVIPAFISPVIPHTGVRQHDATGKQRPVRLGRCSQHKRGRHGCQLRHLLHHPAVTQLLLRVRLRIARNEIHRIQKTGIHPAADHRGPHQTLQVFRHPGDQTEQIGHRQRRSGTAAPAVHLKAAAVNRVCLILTPLPGDRLPFFIQLITEKIPLTTLYRQVDFPEYHPR</sequence>
<proteinExistence type="predicted"/>
<dbReference type="EMBL" id="AE014075">
    <property type="protein sequence ID" value="AAN79932.1"/>
    <property type="molecule type" value="Genomic_DNA"/>
</dbReference>
<organism evidence="2 3">
    <name type="scientific">Escherichia coli O6:H1 (strain CFT073 / ATCC 700928 / UPEC)</name>
    <dbReference type="NCBI Taxonomy" id="199310"/>
    <lineage>
        <taxon>Bacteria</taxon>
        <taxon>Pseudomonadati</taxon>
        <taxon>Pseudomonadota</taxon>
        <taxon>Gammaproteobacteria</taxon>
        <taxon>Enterobacterales</taxon>
        <taxon>Enterobacteriaceae</taxon>
        <taxon>Escherichia</taxon>
    </lineage>
</organism>
<gene>
    <name evidence="2" type="ordered locus">c1463</name>
</gene>
<dbReference type="KEGG" id="ecc:c1463"/>
<keyword evidence="3" id="KW-1185">Reference proteome</keyword>
<evidence type="ECO:0000313" key="3">
    <source>
        <dbReference type="Proteomes" id="UP000001410"/>
    </source>
</evidence>
<name>A0A0H2V8P0_ECOL6</name>
<protein>
    <submittedName>
        <fullName evidence="2">Uncharacterized protein</fullName>
    </submittedName>
</protein>
<dbReference type="HOGENOM" id="CLU_1044831_0_0_6"/>
<dbReference type="Proteomes" id="UP000001410">
    <property type="component" value="Chromosome"/>
</dbReference>
<evidence type="ECO:0000256" key="1">
    <source>
        <dbReference type="SAM" id="MobiDB-lite"/>
    </source>
</evidence>
<evidence type="ECO:0000313" key="2">
    <source>
        <dbReference type="EMBL" id="AAN79932.1"/>
    </source>
</evidence>
<dbReference type="AlphaFoldDB" id="A0A0H2V8P0"/>